<keyword evidence="1" id="KW-0732">Signal</keyword>
<protein>
    <submittedName>
        <fullName evidence="2">Uncharacterized protein</fullName>
    </submittedName>
</protein>
<organism evidence="2 3">
    <name type="scientific">Olivibacter domesticus</name>
    <name type="common">Pseudosphingobacterium domesticum</name>
    <dbReference type="NCBI Taxonomy" id="407022"/>
    <lineage>
        <taxon>Bacteria</taxon>
        <taxon>Pseudomonadati</taxon>
        <taxon>Bacteroidota</taxon>
        <taxon>Sphingobacteriia</taxon>
        <taxon>Sphingobacteriales</taxon>
        <taxon>Sphingobacteriaceae</taxon>
        <taxon>Olivibacter</taxon>
    </lineage>
</organism>
<feature type="chain" id="PRO_5011599399" evidence="1">
    <location>
        <begin position="23"/>
        <end position="89"/>
    </location>
</feature>
<dbReference type="AlphaFoldDB" id="A0A1H7KKF3"/>
<evidence type="ECO:0000313" key="3">
    <source>
        <dbReference type="Proteomes" id="UP000199421"/>
    </source>
</evidence>
<proteinExistence type="predicted"/>
<evidence type="ECO:0000313" key="2">
    <source>
        <dbReference type="EMBL" id="SEK86427.1"/>
    </source>
</evidence>
<accession>A0A1H7KKF3</accession>
<evidence type="ECO:0000256" key="1">
    <source>
        <dbReference type="SAM" id="SignalP"/>
    </source>
</evidence>
<sequence length="89" mass="10378">MLKKRKYSILICLLITYFVVQAKEKKTCNPVSAFQISSIERIQLMGNQELPKEKDEDDWSTIRYHFFVRVVPTRSLPAQQVAVLAKYGE</sequence>
<dbReference type="STRING" id="407022.SAMN05661044_01361"/>
<reference evidence="3" key="1">
    <citation type="submission" date="2016-10" db="EMBL/GenBank/DDBJ databases">
        <authorList>
            <person name="Varghese N."/>
            <person name="Submissions S."/>
        </authorList>
    </citation>
    <scope>NUCLEOTIDE SEQUENCE [LARGE SCALE GENOMIC DNA]</scope>
    <source>
        <strain evidence="3">DSM 18733</strain>
    </source>
</reference>
<name>A0A1H7KKF3_OLID1</name>
<gene>
    <name evidence="2" type="ORF">SAMN05661044_01361</name>
</gene>
<keyword evidence="3" id="KW-1185">Reference proteome</keyword>
<dbReference type="Proteomes" id="UP000199421">
    <property type="component" value="Unassembled WGS sequence"/>
</dbReference>
<feature type="signal peptide" evidence="1">
    <location>
        <begin position="1"/>
        <end position="22"/>
    </location>
</feature>
<dbReference type="EMBL" id="FOAF01000001">
    <property type="protein sequence ID" value="SEK86427.1"/>
    <property type="molecule type" value="Genomic_DNA"/>
</dbReference>